<dbReference type="EMBL" id="ML732234">
    <property type="protein sequence ID" value="KAB8073052.1"/>
    <property type="molecule type" value="Genomic_DNA"/>
</dbReference>
<sequence length="392" mass="44800">MASFMVIIIGGSVAGLTLANILEAYDMEYIFIGILPYGSQVLDQLGIEENVSSMCERVEKMQIFGPDREYLNVQDSFSQLLAELTGYKFKFLDRQELIQALYDNLRDKSRVYVSKELIKFNRFDNEVHITTKDGATFRGDLLVGADGVHSRTRKEMWRCAELEDPQYGSRRMAESIICTYKCMFGIADCPGGISKETGFKPYHKNRSFLCQSGREGKVYFFAFIKNLQKIVNRSIPWCTVEDERAVIDDYGEDILRPGVTFGDIYRRRRHAILVPLEEYVLDRCYYKRAILTGDSFHKFNPLTGQDGNSAVEDAALLGDLLKEILQKYPRPTDATIQTGLADFQQQRRPRTKPLQEKAKFVALRVVGKMSSDKLALDFAEIHSPGHILRYLP</sequence>
<organism evidence="6 7">
    <name type="scientific">Aspergillus leporis</name>
    <dbReference type="NCBI Taxonomy" id="41062"/>
    <lineage>
        <taxon>Eukaryota</taxon>
        <taxon>Fungi</taxon>
        <taxon>Dikarya</taxon>
        <taxon>Ascomycota</taxon>
        <taxon>Pezizomycotina</taxon>
        <taxon>Eurotiomycetes</taxon>
        <taxon>Eurotiomycetidae</taxon>
        <taxon>Eurotiales</taxon>
        <taxon>Aspergillaceae</taxon>
        <taxon>Aspergillus</taxon>
        <taxon>Aspergillus subgen. Circumdati</taxon>
    </lineage>
</organism>
<dbReference type="OrthoDB" id="10029326at2759"/>
<keyword evidence="2" id="KW-0285">Flavoprotein</keyword>
<evidence type="ECO:0000256" key="3">
    <source>
        <dbReference type="ARBA" id="ARBA00022827"/>
    </source>
</evidence>
<comment type="similarity">
    <text evidence="1">Belongs to the paxM FAD-dependent monooxygenase family.</text>
</comment>
<dbReference type="SUPFAM" id="SSF51905">
    <property type="entry name" value="FAD/NAD(P)-binding domain"/>
    <property type="match status" value="1"/>
</dbReference>
<dbReference type="Gene3D" id="3.50.50.60">
    <property type="entry name" value="FAD/NAD(P)-binding domain"/>
    <property type="match status" value="1"/>
</dbReference>
<evidence type="ECO:0000313" key="7">
    <source>
        <dbReference type="Proteomes" id="UP000326565"/>
    </source>
</evidence>
<evidence type="ECO:0000256" key="4">
    <source>
        <dbReference type="ARBA" id="ARBA00023002"/>
    </source>
</evidence>
<dbReference type="PRINTS" id="PR00420">
    <property type="entry name" value="RNGMNOXGNASE"/>
</dbReference>
<dbReference type="Pfam" id="PF01494">
    <property type="entry name" value="FAD_binding_3"/>
    <property type="match status" value="1"/>
</dbReference>
<proteinExistence type="inferred from homology"/>
<dbReference type="GO" id="GO:0004497">
    <property type="term" value="F:monooxygenase activity"/>
    <property type="evidence" value="ECO:0007669"/>
    <property type="project" value="InterPro"/>
</dbReference>
<protein>
    <recommendedName>
        <fullName evidence="5">FAD-binding domain-containing protein</fullName>
    </recommendedName>
</protein>
<dbReference type="InterPro" id="IPR002938">
    <property type="entry name" value="FAD-bd"/>
</dbReference>
<evidence type="ECO:0000313" key="6">
    <source>
        <dbReference type="EMBL" id="KAB8073052.1"/>
    </source>
</evidence>
<dbReference type="PANTHER" id="PTHR47356:SF2">
    <property type="entry name" value="FAD-BINDING DOMAIN-CONTAINING PROTEIN-RELATED"/>
    <property type="match status" value="1"/>
</dbReference>
<feature type="domain" description="FAD-binding" evidence="5">
    <location>
        <begin position="41"/>
        <end position="156"/>
    </location>
</feature>
<accession>A0A5N5X126</accession>
<dbReference type="GO" id="GO:0071949">
    <property type="term" value="F:FAD binding"/>
    <property type="evidence" value="ECO:0007669"/>
    <property type="project" value="InterPro"/>
</dbReference>
<reference evidence="6 7" key="1">
    <citation type="submission" date="2019-04" db="EMBL/GenBank/DDBJ databases">
        <title>Friends and foes A comparative genomics study of 23 Aspergillus species from section Flavi.</title>
        <authorList>
            <consortium name="DOE Joint Genome Institute"/>
            <person name="Kjaerbolling I."/>
            <person name="Vesth T."/>
            <person name="Frisvad J.C."/>
            <person name="Nybo J.L."/>
            <person name="Theobald S."/>
            <person name="Kildgaard S."/>
            <person name="Isbrandt T."/>
            <person name="Kuo A."/>
            <person name="Sato A."/>
            <person name="Lyhne E.K."/>
            <person name="Kogle M.E."/>
            <person name="Wiebenga A."/>
            <person name="Kun R.S."/>
            <person name="Lubbers R.J."/>
            <person name="Makela M.R."/>
            <person name="Barry K."/>
            <person name="Chovatia M."/>
            <person name="Clum A."/>
            <person name="Daum C."/>
            <person name="Haridas S."/>
            <person name="He G."/>
            <person name="LaButti K."/>
            <person name="Lipzen A."/>
            <person name="Mondo S."/>
            <person name="Riley R."/>
            <person name="Salamov A."/>
            <person name="Simmons B.A."/>
            <person name="Magnuson J.K."/>
            <person name="Henrissat B."/>
            <person name="Mortensen U.H."/>
            <person name="Larsen T.O."/>
            <person name="Devries R.P."/>
            <person name="Grigoriev I.V."/>
            <person name="Machida M."/>
            <person name="Baker S.E."/>
            <person name="Andersen M.R."/>
        </authorList>
    </citation>
    <scope>NUCLEOTIDE SEQUENCE [LARGE SCALE GENOMIC DNA]</scope>
    <source>
        <strain evidence="6 7">CBS 151.66</strain>
    </source>
</reference>
<gene>
    <name evidence="6" type="ORF">BDV29DRAFT_192036</name>
</gene>
<dbReference type="InterPro" id="IPR050562">
    <property type="entry name" value="FAD_mOase_fung"/>
</dbReference>
<keyword evidence="3" id="KW-0274">FAD</keyword>
<evidence type="ECO:0000259" key="5">
    <source>
        <dbReference type="Pfam" id="PF01494"/>
    </source>
</evidence>
<keyword evidence="7" id="KW-1185">Reference proteome</keyword>
<dbReference type="AlphaFoldDB" id="A0A5N5X126"/>
<keyword evidence="4" id="KW-0560">Oxidoreductase</keyword>
<dbReference type="PANTHER" id="PTHR47356">
    <property type="entry name" value="FAD-DEPENDENT MONOOXYGENASE ASQG-RELATED"/>
    <property type="match status" value="1"/>
</dbReference>
<name>A0A5N5X126_9EURO</name>
<dbReference type="Proteomes" id="UP000326565">
    <property type="component" value="Unassembled WGS sequence"/>
</dbReference>
<evidence type="ECO:0000256" key="2">
    <source>
        <dbReference type="ARBA" id="ARBA00022630"/>
    </source>
</evidence>
<evidence type="ECO:0000256" key="1">
    <source>
        <dbReference type="ARBA" id="ARBA00007992"/>
    </source>
</evidence>
<dbReference type="InterPro" id="IPR036188">
    <property type="entry name" value="FAD/NAD-bd_sf"/>
</dbReference>